<protein>
    <submittedName>
        <fullName evidence="1">WXG100 family type VII secretion target</fullName>
    </submittedName>
</protein>
<dbReference type="AlphaFoldDB" id="A0A366E1W4"/>
<name>A0A366E1W4_9NOCA</name>
<comment type="caution">
    <text evidence="1">The sequence shown here is derived from an EMBL/GenBank/DDBJ whole genome shotgun (WGS) entry which is preliminary data.</text>
</comment>
<dbReference type="InterPro" id="IPR036689">
    <property type="entry name" value="ESAT-6-like_sf"/>
</dbReference>
<dbReference type="SUPFAM" id="SSF140453">
    <property type="entry name" value="EsxAB dimer-like"/>
    <property type="match status" value="1"/>
</dbReference>
<proteinExistence type="predicted"/>
<evidence type="ECO:0000313" key="2">
    <source>
        <dbReference type="Proteomes" id="UP000252586"/>
    </source>
</evidence>
<dbReference type="Proteomes" id="UP000252586">
    <property type="component" value="Unassembled WGS sequence"/>
</dbReference>
<keyword evidence="2" id="KW-1185">Reference proteome</keyword>
<dbReference type="Gene3D" id="1.10.287.1060">
    <property type="entry name" value="ESAT-6-like"/>
    <property type="match status" value="1"/>
</dbReference>
<dbReference type="STRING" id="1210090.GCA_001613185_01029"/>
<gene>
    <name evidence="1" type="ORF">DFR74_101313</name>
</gene>
<dbReference type="OrthoDB" id="4563569at2"/>
<sequence>MSNGGMPSAQNLSVVPEKVREVGEQVYELSTALRTALDSAAKDVETLVNGTWKGNLADEFADGWNDIRDGGVQIMTALAGMAEKLGVTASTYVNLDGSNAAVLYNASTSSLDLP</sequence>
<evidence type="ECO:0000313" key="1">
    <source>
        <dbReference type="EMBL" id="RBO96302.1"/>
    </source>
</evidence>
<accession>A0A366E1W4</accession>
<dbReference type="GO" id="GO:0009306">
    <property type="term" value="P:protein secretion"/>
    <property type="evidence" value="ECO:0007669"/>
    <property type="project" value="InterPro"/>
</dbReference>
<reference evidence="1 2" key="1">
    <citation type="submission" date="2018-06" db="EMBL/GenBank/DDBJ databases">
        <title>Genomic Encyclopedia of Type Strains, Phase IV (KMG-IV): sequencing the most valuable type-strain genomes for metagenomic binning, comparative biology and taxonomic classification.</title>
        <authorList>
            <person name="Goeker M."/>
        </authorList>
    </citation>
    <scope>NUCLEOTIDE SEQUENCE [LARGE SCALE GENOMIC DNA]</scope>
    <source>
        <strain evidence="1 2">DSM 44599</strain>
    </source>
</reference>
<dbReference type="Pfam" id="PF10824">
    <property type="entry name" value="T7SS_ESX_EspC"/>
    <property type="match status" value="1"/>
</dbReference>
<dbReference type="RefSeq" id="WP_067504091.1">
    <property type="nucleotide sequence ID" value="NZ_QNRE01000001.1"/>
</dbReference>
<organism evidence="1 2">
    <name type="scientific">Nocardia puris</name>
    <dbReference type="NCBI Taxonomy" id="208602"/>
    <lineage>
        <taxon>Bacteria</taxon>
        <taxon>Bacillati</taxon>
        <taxon>Actinomycetota</taxon>
        <taxon>Actinomycetes</taxon>
        <taxon>Mycobacteriales</taxon>
        <taxon>Nocardiaceae</taxon>
        <taxon>Nocardia</taxon>
    </lineage>
</organism>
<dbReference type="EMBL" id="QNRE01000001">
    <property type="protein sequence ID" value="RBO96302.1"/>
    <property type="molecule type" value="Genomic_DNA"/>
</dbReference>
<dbReference type="InterPro" id="IPR022536">
    <property type="entry name" value="EspC"/>
</dbReference>